<reference evidence="2" key="1">
    <citation type="journal article" date="2023" name="Nat. Plants">
        <title>Single-cell RNA sequencing provides a high-resolution roadmap for understanding the multicellular compartmentation of specialized metabolism.</title>
        <authorList>
            <person name="Sun S."/>
            <person name="Shen X."/>
            <person name="Li Y."/>
            <person name="Li Y."/>
            <person name="Wang S."/>
            <person name="Li R."/>
            <person name="Zhang H."/>
            <person name="Shen G."/>
            <person name="Guo B."/>
            <person name="Wei J."/>
            <person name="Xu J."/>
            <person name="St-Pierre B."/>
            <person name="Chen S."/>
            <person name="Sun C."/>
        </authorList>
    </citation>
    <scope>NUCLEOTIDE SEQUENCE [LARGE SCALE GENOMIC DNA]</scope>
</reference>
<organism evidence="1 2">
    <name type="scientific">Catharanthus roseus</name>
    <name type="common">Madagascar periwinkle</name>
    <name type="synonym">Vinca rosea</name>
    <dbReference type="NCBI Taxonomy" id="4058"/>
    <lineage>
        <taxon>Eukaryota</taxon>
        <taxon>Viridiplantae</taxon>
        <taxon>Streptophyta</taxon>
        <taxon>Embryophyta</taxon>
        <taxon>Tracheophyta</taxon>
        <taxon>Spermatophyta</taxon>
        <taxon>Magnoliopsida</taxon>
        <taxon>eudicotyledons</taxon>
        <taxon>Gunneridae</taxon>
        <taxon>Pentapetalae</taxon>
        <taxon>asterids</taxon>
        <taxon>lamiids</taxon>
        <taxon>Gentianales</taxon>
        <taxon>Apocynaceae</taxon>
        <taxon>Rauvolfioideae</taxon>
        <taxon>Vinceae</taxon>
        <taxon>Catharanthinae</taxon>
        <taxon>Catharanthus</taxon>
    </lineage>
</organism>
<keyword evidence="2" id="KW-1185">Reference proteome</keyword>
<protein>
    <submittedName>
        <fullName evidence="1">Uncharacterized protein</fullName>
    </submittedName>
</protein>
<evidence type="ECO:0000313" key="2">
    <source>
        <dbReference type="Proteomes" id="UP001060085"/>
    </source>
</evidence>
<proteinExistence type="predicted"/>
<sequence length="770" mass="86253">MRVENLQNPYVTPAQSAWRFRLTMNKLYAWKLVEYERVVMLDADNLFLQNTDELFQCGQFCAVFINPCIFHTGLFVLQPSMTTFKDMVHQLEIGRDNPDGADQGFIGGYFPDLLDKPMFHPPPNNNTLDGQYRLPLGYQMDASYYYLKLRWSVPCGPNSVITFPGAIWLKPWYWWSYPVLPLGIQWHERRRQTIGDHDDIHRYDAEMPLVFIQAIIYLGIMAVTRIARPNLSKLCYRREDKSVFLIQTGLKLVAIWSLLAAYIIPFFFIPCTVHPIVGWSIYLLGAFALSCVAVNAFLLPMLPVLVPWLGIFGTLLVMAYPWYHDGIVRALAVFGYAFCCSPLLWLAMVKIMSCLNVSLEREGFLPRLAESTAPSGFNKLHSLVSKGEILHSQGPTRLPDAHMEDVNHDDSAALQTGEKTLSASSSSRFHVQKKLVDQSPTTSSSSASSNSSNHGGGHRWIGPSGHRVITVDINGYGNYQSVQAAVDSVPVNNRKNILILISAGYYIEKVVVPATKPFITFQGAGKEVTVIEWHDRASDRGPDGQQLRTYHTASVTVFANYFSARNISFKNTAPAPMPGMQGWQAVAFRISGDKAYFSGCGFYGAQDTLCDDAGRHYFKECYIEGSIDFIFGNGRSMYKDCELHSIATRFGSIAAQDRKSPDEKTGFAFVGCKVTGSGPIYVGRAMGQYSRIVFSFTYFDDVVAHGGWDDWDHVSNKNKTVFFGVYKCWGPGAGAVRGVSWARELDFESAHPFLVKSFVNGRHWIAPTDA</sequence>
<name>A0ACC0A485_CATRO</name>
<dbReference type="EMBL" id="CM044707">
    <property type="protein sequence ID" value="KAI5655708.1"/>
    <property type="molecule type" value="Genomic_DNA"/>
</dbReference>
<dbReference type="Proteomes" id="UP001060085">
    <property type="component" value="Linkage Group LG07"/>
</dbReference>
<evidence type="ECO:0000313" key="1">
    <source>
        <dbReference type="EMBL" id="KAI5655708.1"/>
    </source>
</evidence>
<comment type="caution">
    <text evidence="1">The sequence shown here is derived from an EMBL/GenBank/DDBJ whole genome shotgun (WGS) entry which is preliminary data.</text>
</comment>
<gene>
    <name evidence="1" type="ORF">M9H77_32895</name>
</gene>
<accession>A0ACC0A485</accession>